<organism evidence="2 3">
    <name type="scientific">Xylaria bambusicola</name>
    <dbReference type="NCBI Taxonomy" id="326684"/>
    <lineage>
        <taxon>Eukaryota</taxon>
        <taxon>Fungi</taxon>
        <taxon>Dikarya</taxon>
        <taxon>Ascomycota</taxon>
        <taxon>Pezizomycotina</taxon>
        <taxon>Sordariomycetes</taxon>
        <taxon>Xylariomycetidae</taxon>
        <taxon>Xylariales</taxon>
        <taxon>Xylariaceae</taxon>
        <taxon>Xylaria</taxon>
    </lineage>
</organism>
<feature type="compositionally biased region" description="Basic and acidic residues" evidence="1">
    <location>
        <begin position="108"/>
        <end position="119"/>
    </location>
</feature>
<evidence type="ECO:0000313" key="3">
    <source>
        <dbReference type="Proteomes" id="UP001305414"/>
    </source>
</evidence>
<keyword evidence="3" id="KW-1185">Reference proteome</keyword>
<dbReference type="AlphaFoldDB" id="A0AAN7UFF4"/>
<proteinExistence type="predicted"/>
<comment type="caution">
    <text evidence="2">The sequence shown here is derived from an EMBL/GenBank/DDBJ whole genome shotgun (WGS) entry which is preliminary data.</text>
</comment>
<accession>A0AAN7UFF4</accession>
<name>A0AAN7UFF4_9PEZI</name>
<protein>
    <submittedName>
        <fullName evidence="2">Uncharacterized protein</fullName>
    </submittedName>
</protein>
<evidence type="ECO:0000256" key="1">
    <source>
        <dbReference type="SAM" id="MobiDB-lite"/>
    </source>
</evidence>
<dbReference type="Proteomes" id="UP001305414">
    <property type="component" value="Unassembled WGS sequence"/>
</dbReference>
<sequence>MSIERREVDTDRLGDPHATAILSRRQGLRDEDGEYHRQRGSHAPHCRVRMSYEERRHNGSRTGTSGEAKMNDEKQKSQNLKTSKTIHETKRGRFYELIEQSGTESDADDKKDRLQDLDSSRIPTS</sequence>
<dbReference type="EMBL" id="JAWHQM010000002">
    <property type="protein sequence ID" value="KAK5625199.1"/>
    <property type="molecule type" value="Genomic_DNA"/>
</dbReference>
<feature type="compositionally biased region" description="Basic and acidic residues" evidence="1">
    <location>
        <begin position="27"/>
        <end position="37"/>
    </location>
</feature>
<feature type="compositionally biased region" description="Basic and acidic residues" evidence="1">
    <location>
        <begin position="85"/>
        <end position="96"/>
    </location>
</feature>
<feature type="compositionally biased region" description="Basic and acidic residues" evidence="1">
    <location>
        <begin position="1"/>
        <end position="15"/>
    </location>
</feature>
<feature type="compositionally biased region" description="Basic residues" evidence="1">
    <location>
        <begin position="38"/>
        <end position="48"/>
    </location>
</feature>
<reference evidence="2 3" key="1">
    <citation type="submission" date="2023-10" db="EMBL/GenBank/DDBJ databases">
        <title>Draft genome sequence of Xylaria bambusicola isolate GMP-LS, the root and basal stem rot pathogen of sugarcane in Indonesia.</title>
        <authorList>
            <person name="Selvaraj P."/>
            <person name="Muralishankar V."/>
            <person name="Muruganantham S."/>
            <person name="Sp S."/>
            <person name="Haryani S."/>
            <person name="Lau K.J.X."/>
            <person name="Naqvi N.I."/>
        </authorList>
    </citation>
    <scope>NUCLEOTIDE SEQUENCE [LARGE SCALE GENOMIC DNA]</scope>
    <source>
        <strain evidence="2">GMP-LS</strain>
    </source>
</reference>
<evidence type="ECO:0000313" key="2">
    <source>
        <dbReference type="EMBL" id="KAK5625199.1"/>
    </source>
</evidence>
<feature type="region of interest" description="Disordered" evidence="1">
    <location>
        <begin position="1"/>
        <end position="125"/>
    </location>
</feature>
<gene>
    <name evidence="2" type="ORF">RRF57_000916</name>
</gene>